<reference evidence="1" key="1">
    <citation type="submission" date="2018-05" db="EMBL/GenBank/DDBJ databases">
        <title>Draft genome of Mucuna pruriens seed.</title>
        <authorList>
            <person name="Nnadi N.E."/>
            <person name="Vos R."/>
            <person name="Hasami M.H."/>
            <person name="Devisetty U.K."/>
            <person name="Aguiy J.C."/>
        </authorList>
    </citation>
    <scope>NUCLEOTIDE SEQUENCE [LARGE SCALE GENOMIC DNA]</scope>
    <source>
        <strain evidence="1">JCA_2017</strain>
    </source>
</reference>
<dbReference type="Proteomes" id="UP000257109">
    <property type="component" value="Unassembled WGS sequence"/>
</dbReference>
<dbReference type="Gene3D" id="3.30.420.10">
    <property type="entry name" value="Ribonuclease H-like superfamily/Ribonuclease H"/>
    <property type="match status" value="1"/>
</dbReference>
<evidence type="ECO:0000313" key="2">
    <source>
        <dbReference type="Proteomes" id="UP000257109"/>
    </source>
</evidence>
<dbReference type="GO" id="GO:0003676">
    <property type="term" value="F:nucleic acid binding"/>
    <property type="evidence" value="ECO:0007669"/>
    <property type="project" value="InterPro"/>
</dbReference>
<dbReference type="OrthoDB" id="1739513at2759"/>
<sequence>MLFRPPDQDSFRQRDSVCILDDCKFLRLIEDKTTVHISGTPQSNEQVEATNKVILRGLRRWLDEAKGRWAEELP</sequence>
<feature type="non-terminal residue" evidence="1">
    <location>
        <position position="1"/>
    </location>
</feature>
<dbReference type="InterPro" id="IPR036397">
    <property type="entry name" value="RNaseH_sf"/>
</dbReference>
<gene>
    <name evidence="1" type="ORF">CR513_01972</name>
</gene>
<dbReference type="AlphaFoldDB" id="A0A371IDN2"/>
<accession>A0A371IDN2</accession>
<proteinExistence type="predicted"/>
<comment type="caution">
    <text evidence="1">The sequence shown here is derived from an EMBL/GenBank/DDBJ whole genome shotgun (WGS) entry which is preliminary data.</text>
</comment>
<organism evidence="1 2">
    <name type="scientific">Mucuna pruriens</name>
    <name type="common">Velvet bean</name>
    <name type="synonym">Dolichos pruriens</name>
    <dbReference type="NCBI Taxonomy" id="157652"/>
    <lineage>
        <taxon>Eukaryota</taxon>
        <taxon>Viridiplantae</taxon>
        <taxon>Streptophyta</taxon>
        <taxon>Embryophyta</taxon>
        <taxon>Tracheophyta</taxon>
        <taxon>Spermatophyta</taxon>
        <taxon>Magnoliopsida</taxon>
        <taxon>eudicotyledons</taxon>
        <taxon>Gunneridae</taxon>
        <taxon>Pentapetalae</taxon>
        <taxon>rosids</taxon>
        <taxon>fabids</taxon>
        <taxon>Fabales</taxon>
        <taxon>Fabaceae</taxon>
        <taxon>Papilionoideae</taxon>
        <taxon>50 kb inversion clade</taxon>
        <taxon>NPAAA clade</taxon>
        <taxon>indigoferoid/millettioid clade</taxon>
        <taxon>Phaseoleae</taxon>
        <taxon>Mucuna</taxon>
    </lineage>
</organism>
<evidence type="ECO:0008006" key="3">
    <source>
        <dbReference type="Google" id="ProtNLM"/>
    </source>
</evidence>
<name>A0A371IDN2_MUCPR</name>
<keyword evidence="2" id="KW-1185">Reference proteome</keyword>
<dbReference type="EMBL" id="QJKJ01000337">
    <property type="protein sequence ID" value="RDY13149.1"/>
    <property type="molecule type" value="Genomic_DNA"/>
</dbReference>
<evidence type="ECO:0000313" key="1">
    <source>
        <dbReference type="EMBL" id="RDY13149.1"/>
    </source>
</evidence>
<protein>
    <recommendedName>
        <fullName evidence="3">Integrase catalytic domain-containing protein</fullName>
    </recommendedName>
</protein>